<protein>
    <recommendedName>
        <fullName evidence="3">biotin--[biotin carboxyl-carrier protein] ligase</fullName>
        <ecNumber evidence="3">6.3.4.15</ecNumber>
    </recommendedName>
</protein>
<dbReference type="GO" id="GO:0004077">
    <property type="term" value="F:biotin--[biotin carboxyl-carrier protein] ligase activity"/>
    <property type="evidence" value="ECO:0007669"/>
    <property type="project" value="UniProtKB-EC"/>
</dbReference>
<evidence type="ECO:0000313" key="7">
    <source>
        <dbReference type="Proteomes" id="UP000678243"/>
    </source>
</evidence>
<dbReference type="Proteomes" id="UP000678243">
    <property type="component" value="Unassembled WGS sequence"/>
</dbReference>
<dbReference type="PANTHER" id="PTHR12835:SF5">
    <property type="entry name" value="BIOTIN--PROTEIN LIGASE"/>
    <property type="match status" value="1"/>
</dbReference>
<feature type="region of interest" description="Disordered" evidence="4">
    <location>
        <begin position="1"/>
        <end position="32"/>
    </location>
</feature>
<dbReference type="PROSITE" id="PS51733">
    <property type="entry name" value="BPL_LPL_CATALYTIC"/>
    <property type="match status" value="1"/>
</dbReference>
<dbReference type="NCBIfam" id="TIGR00121">
    <property type="entry name" value="birA_ligase"/>
    <property type="match status" value="1"/>
</dbReference>
<name>A0ABS5IS65_9MICO</name>
<comment type="caution">
    <text evidence="6">The sequence shown here is derived from an EMBL/GenBank/DDBJ whole genome shotgun (WGS) entry which is preliminary data.</text>
</comment>
<accession>A0ABS5IS65</accession>
<evidence type="ECO:0000313" key="6">
    <source>
        <dbReference type="EMBL" id="MBS0025581.1"/>
    </source>
</evidence>
<evidence type="ECO:0000256" key="3">
    <source>
        <dbReference type="ARBA" id="ARBA00024227"/>
    </source>
</evidence>
<dbReference type="InterPro" id="IPR045864">
    <property type="entry name" value="aa-tRNA-synth_II/BPL/LPL"/>
</dbReference>
<organism evidence="6 7">
    <name type="scientific">Microbacterium paraoxydans</name>
    <dbReference type="NCBI Taxonomy" id="199592"/>
    <lineage>
        <taxon>Bacteria</taxon>
        <taxon>Bacillati</taxon>
        <taxon>Actinomycetota</taxon>
        <taxon>Actinomycetes</taxon>
        <taxon>Micrococcales</taxon>
        <taxon>Microbacteriaceae</taxon>
        <taxon>Microbacterium</taxon>
    </lineage>
</organism>
<keyword evidence="7" id="KW-1185">Reference proteome</keyword>
<dbReference type="Pfam" id="PF02237">
    <property type="entry name" value="BPL_C"/>
    <property type="match status" value="1"/>
</dbReference>
<dbReference type="Gene3D" id="2.30.30.100">
    <property type="match status" value="1"/>
</dbReference>
<feature type="compositionally biased region" description="Basic residues" evidence="4">
    <location>
        <begin position="16"/>
        <end position="27"/>
    </location>
</feature>
<dbReference type="EMBL" id="JAGTUK010000005">
    <property type="protein sequence ID" value="MBS0025581.1"/>
    <property type="molecule type" value="Genomic_DNA"/>
</dbReference>
<gene>
    <name evidence="6" type="ORF">KE274_15870</name>
</gene>
<dbReference type="Pfam" id="PF03099">
    <property type="entry name" value="BPL_LplA_LipB"/>
    <property type="match status" value="1"/>
</dbReference>
<proteinExistence type="predicted"/>
<reference evidence="6 7" key="1">
    <citation type="submission" date="2021-04" db="EMBL/GenBank/DDBJ databases">
        <title>Whole genome analysis of root endophytic bacterium Microbacterium paraoxydans ku-mp colonizing RP-bio226 rice variety.</title>
        <authorList>
            <person name="Ulaganathan K."/>
            <person name="Latha B."/>
        </authorList>
    </citation>
    <scope>NUCLEOTIDE SEQUENCE [LARGE SCALE GENOMIC DNA]</scope>
    <source>
        <strain evidence="7">ku-mp</strain>
    </source>
</reference>
<sequence length="284" mass="29022">MGSLAGARSGKGARGSGRRRRGSRGRGRVSAGFPRSSAIASRLEVVEATGSTNADLVAHGSDARAWPHLSVLVTRDQTAGRGRLDRTWVAPAGSALAVSVLLRQLPQDPAARGWIPLVAGLAMTEAVAAQLPEADVAVKWPNDVLVDGAKICGILAEATADAVVVGSGVNTRMTQEQLPVPTATSFAAHETTADEDLLIFTYLSALGEWIAALAAGQDAVTSGLHGAVTARCATIGKPVRVSLPDGNVLEGIATALDEDGRLLVVADGVTHAVSAGDVVHARLA</sequence>
<dbReference type="EC" id="6.3.4.15" evidence="3"/>
<dbReference type="CDD" id="cd16442">
    <property type="entry name" value="BPL"/>
    <property type="match status" value="1"/>
</dbReference>
<dbReference type="InterPro" id="IPR003142">
    <property type="entry name" value="BPL_C"/>
</dbReference>
<feature type="compositionally biased region" description="Low complexity" evidence="4">
    <location>
        <begin position="1"/>
        <end position="10"/>
    </location>
</feature>
<dbReference type="InterPro" id="IPR004143">
    <property type="entry name" value="BPL_LPL_catalytic"/>
</dbReference>
<dbReference type="Gene3D" id="3.30.930.10">
    <property type="entry name" value="Bira Bifunctional Protein, Domain 2"/>
    <property type="match status" value="1"/>
</dbReference>
<evidence type="ECO:0000256" key="2">
    <source>
        <dbReference type="ARBA" id="ARBA00023267"/>
    </source>
</evidence>
<keyword evidence="2" id="KW-0092">Biotin</keyword>
<feature type="domain" description="BPL/LPL catalytic" evidence="5">
    <location>
        <begin position="42"/>
        <end position="221"/>
    </location>
</feature>
<evidence type="ECO:0000256" key="4">
    <source>
        <dbReference type="SAM" id="MobiDB-lite"/>
    </source>
</evidence>
<evidence type="ECO:0000256" key="1">
    <source>
        <dbReference type="ARBA" id="ARBA00022598"/>
    </source>
</evidence>
<dbReference type="SUPFAM" id="SSF55681">
    <property type="entry name" value="Class II aaRS and biotin synthetases"/>
    <property type="match status" value="1"/>
</dbReference>
<dbReference type="InterPro" id="IPR004408">
    <property type="entry name" value="Biotin_CoA_COase_ligase"/>
</dbReference>
<evidence type="ECO:0000259" key="5">
    <source>
        <dbReference type="PROSITE" id="PS51733"/>
    </source>
</evidence>
<keyword evidence="1 6" id="KW-0436">Ligase</keyword>
<dbReference type="PANTHER" id="PTHR12835">
    <property type="entry name" value="BIOTIN PROTEIN LIGASE"/>
    <property type="match status" value="1"/>
</dbReference>